<protein>
    <submittedName>
        <fullName evidence="1">Uncharacterized protein</fullName>
    </submittedName>
</protein>
<sequence length="118" mass="13920">MRYLKNQFRGRIGRTILEKKRQKSSHFYFSTPFKPSVYAVSGVWQSSCNRDTYRWQDNLSKNQPKIFPFKKNTCFKCSIYKSFSGCASWTYRGDKNVLDKIGQKSSTLFQNIITKSLF</sequence>
<proteinExistence type="predicted"/>
<name>A0A8S5PFC3_9CAUD</name>
<dbReference type="EMBL" id="BK015419">
    <property type="protein sequence ID" value="DAE05879.1"/>
    <property type="molecule type" value="Genomic_DNA"/>
</dbReference>
<evidence type="ECO:0000313" key="1">
    <source>
        <dbReference type="EMBL" id="DAE05879.1"/>
    </source>
</evidence>
<reference evidence="1" key="1">
    <citation type="journal article" date="2021" name="Proc. Natl. Acad. Sci. U.S.A.">
        <title>A Catalog of Tens of Thousands of Viruses from Human Metagenomes Reveals Hidden Associations with Chronic Diseases.</title>
        <authorList>
            <person name="Tisza M.J."/>
            <person name="Buck C.B."/>
        </authorList>
    </citation>
    <scope>NUCLEOTIDE SEQUENCE</scope>
    <source>
        <strain evidence="1">CtWeH21</strain>
    </source>
</reference>
<accession>A0A8S5PFC3</accession>
<organism evidence="1">
    <name type="scientific">Podoviridae sp. ctWeH21</name>
    <dbReference type="NCBI Taxonomy" id="2825255"/>
    <lineage>
        <taxon>Viruses</taxon>
        <taxon>Duplodnaviria</taxon>
        <taxon>Heunggongvirae</taxon>
        <taxon>Uroviricota</taxon>
        <taxon>Caudoviricetes</taxon>
    </lineage>
</organism>